<feature type="compositionally biased region" description="Low complexity" evidence="1">
    <location>
        <begin position="480"/>
        <end position="496"/>
    </location>
</feature>
<dbReference type="GO" id="GO:0017108">
    <property type="term" value="F:5'-flap endonuclease activity"/>
    <property type="evidence" value="ECO:0007669"/>
    <property type="project" value="TreeGrafter"/>
</dbReference>
<evidence type="ECO:0000256" key="1">
    <source>
        <dbReference type="SAM" id="MobiDB-lite"/>
    </source>
</evidence>
<dbReference type="InterPro" id="IPR006084">
    <property type="entry name" value="XPG/Rad2"/>
</dbReference>
<feature type="compositionally biased region" description="Polar residues" evidence="1">
    <location>
        <begin position="618"/>
        <end position="627"/>
    </location>
</feature>
<feature type="compositionally biased region" description="Basic and acidic residues" evidence="1">
    <location>
        <begin position="593"/>
        <end position="606"/>
    </location>
</feature>
<dbReference type="CDD" id="cd09870">
    <property type="entry name" value="PIN_YEN1"/>
    <property type="match status" value="1"/>
</dbReference>
<feature type="region of interest" description="Disordered" evidence="1">
    <location>
        <begin position="411"/>
        <end position="434"/>
    </location>
</feature>
<dbReference type="InterPro" id="IPR006086">
    <property type="entry name" value="XPG-I_dom"/>
</dbReference>
<feature type="region of interest" description="Disordered" evidence="1">
    <location>
        <begin position="463"/>
        <end position="496"/>
    </location>
</feature>
<dbReference type="InterPro" id="IPR041177">
    <property type="entry name" value="GEN1_C"/>
</dbReference>
<proteinExistence type="predicted"/>
<dbReference type="EMBL" id="ML769699">
    <property type="protein sequence ID" value="KAE9389381.1"/>
    <property type="molecule type" value="Genomic_DNA"/>
</dbReference>
<feature type="compositionally biased region" description="Basic and acidic residues" evidence="1">
    <location>
        <begin position="418"/>
        <end position="432"/>
    </location>
</feature>
<dbReference type="PANTHER" id="PTHR11081:SF75">
    <property type="entry name" value="ENDONUCLEASE, PUTATIVE (AFU_ORTHOLOGUE AFUA_3G13260)-RELATED"/>
    <property type="match status" value="1"/>
</dbReference>
<dbReference type="Proteomes" id="UP000799118">
    <property type="component" value="Unassembled WGS sequence"/>
</dbReference>
<feature type="compositionally biased region" description="Basic and acidic residues" evidence="1">
    <location>
        <begin position="640"/>
        <end position="651"/>
    </location>
</feature>
<evidence type="ECO:0000313" key="4">
    <source>
        <dbReference type="Proteomes" id="UP000799118"/>
    </source>
</evidence>
<feature type="compositionally biased region" description="Basic and acidic residues" evidence="1">
    <location>
        <begin position="463"/>
        <end position="478"/>
    </location>
</feature>
<dbReference type="SMART" id="SM00484">
    <property type="entry name" value="XPGI"/>
    <property type="match status" value="1"/>
</dbReference>
<evidence type="ECO:0000259" key="2">
    <source>
        <dbReference type="SMART" id="SM00484"/>
    </source>
</evidence>
<dbReference type="PANTHER" id="PTHR11081">
    <property type="entry name" value="FLAP ENDONUCLEASE FAMILY MEMBER"/>
    <property type="match status" value="1"/>
</dbReference>
<evidence type="ECO:0000313" key="3">
    <source>
        <dbReference type="EMBL" id="KAE9389381.1"/>
    </source>
</evidence>
<dbReference type="GO" id="GO:0006974">
    <property type="term" value="P:DNA damage response"/>
    <property type="evidence" value="ECO:0007669"/>
    <property type="project" value="UniProtKB-ARBA"/>
</dbReference>
<dbReference type="Pfam" id="PF00867">
    <property type="entry name" value="XPG_I"/>
    <property type="match status" value="1"/>
</dbReference>
<dbReference type="Gene3D" id="3.40.50.1010">
    <property type="entry name" value="5'-nuclease"/>
    <property type="match status" value="2"/>
</dbReference>
<gene>
    <name evidence="3" type="ORF">BT96DRAFT_1003282</name>
</gene>
<feature type="domain" description="XPG-I" evidence="2">
    <location>
        <begin position="107"/>
        <end position="178"/>
    </location>
</feature>
<reference evidence="3" key="1">
    <citation type="journal article" date="2019" name="Environ. Microbiol.">
        <title>Fungal ecological strategies reflected in gene transcription - a case study of two litter decomposers.</title>
        <authorList>
            <person name="Barbi F."/>
            <person name="Kohler A."/>
            <person name="Barry K."/>
            <person name="Baskaran P."/>
            <person name="Daum C."/>
            <person name="Fauchery L."/>
            <person name="Ihrmark K."/>
            <person name="Kuo A."/>
            <person name="LaButti K."/>
            <person name="Lipzen A."/>
            <person name="Morin E."/>
            <person name="Grigoriev I.V."/>
            <person name="Henrissat B."/>
            <person name="Lindahl B."/>
            <person name="Martin F."/>
        </authorList>
    </citation>
    <scope>NUCLEOTIDE SEQUENCE</scope>
    <source>
        <strain evidence="3">JB14</strain>
    </source>
</reference>
<feature type="region of interest" description="Disordered" evidence="1">
    <location>
        <begin position="540"/>
        <end position="651"/>
    </location>
</feature>
<dbReference type="PRINTS" id="PR00853">
    <property type="entry name" value="XPGRADSUPER"/>
</dbReference>
<dbReference type="Pfam" id="PF18380">
    <property type="entry name" value="GEN1_C"/>
    <property type="match status" value="1"/>
</dbReference>
<keyword evidence="4" id="KW-1185">Reference proteome</keyword>
<dbReference type="AlphaFoldDB" id="A0A6A4GUD1"/>
<dbReference type="InterPro" id="IPR029060">
    <property type="entry name" value="PIN-like_dom_sf"/>
</dbReference>
<sequence>MSGLWPFLEPAQSATTLTALFLTKFETASRGFRIGIDTSIWFFHAGYSKEGENPELRLLFFRCAQLLRQGFLPLFVFDGPKRPDFKRGRIINRAANKLEPGMKHIIEAFGFEYRTAPGEAEAELAFLNRTGIIDGVLSDDVDTFLFGANLVIRNRSSTHPDAKSTVEKAQIFTYTLPHPSFPDLGHEDLIFIALCSSGDYGVGLGNYGIQILHGLARAGFGKSLCEAAINHPKDSPQLDNFLRQWREQLSQELKTNSSGFLPHKLSEFACITSETSGRSELYNDLMVTNGGQHGWLRKDPSLPMLAEVCECYGFMDNVIKQFRTVIFEGVTLRIMRRAALLRQSQAFDASTISLEHIRSHFSSINFTPENGNSPCPTFIKDISMTRTHESTSKTLEYRVAVDPTILVQLTASGVKGTRPNDKNEPPKKKNEYPDPTLPLKLWIPAVLVREAVPGVIEAYEEFQRRKEEKKAGKGKKTEFSSAKARPSLPSSSSVASPTTDIRLFFNASKPSALRKGKQRASIHHADSTLLPSLEWNRKNPFNDNTAFPPQMASPRKMSSLEDESSEGVLVKSPRRSKDHTYAKELDSAITGKTIRDTAQHPSRTRDAPPTPMNRAPLRSTSPPSQIGRNDLMLQPTGALKDPRPISDSGRD</sequence>
<accession>A0A6A4GUD1</accession>
<protein>
    <submittedName>
        <fullName evidence="3">PIN domain-like protein</fullName>
    </submittedName>
</protein>
<organism evidence="3 4">
    <name type="scientific">Gymnopus androsaceus JB14</name>
    <dbReference type="NCBI Taxonomy" id="1447944"/>
    <lineage>
        <taxon>Eukaryota</taxon>
        <taxon>Fungi</taxon>
        <taxon>Dikarya</taxon>
        <taxon>Basidiomycota</taxon>
        <taxon>Agaricomycotina</taxon>
        <taxon>Agaricomycetes</taxon>
        <taxon>Agaricomycetidae</taxon>
        <taxon>Agaricales</taxon>
        <taxon>Marasmiineae</taxon>
        <taxon>Omphalotaceae</taxon>
        <taxon>Gymnopus</taxon>
    </lineage>
</organism>
<name>A0A6A4GUD1_9AGAR</name>
<dbReference type="SUPFAM" id="SSF88723">
    <property type="entry name" value="PIN domain-like"/>
    <property type="match status" value="1"/>
</dbReference>
<dbReference type="OrthoDB" id="2959108at2759"/>